<dbReference type="InterPro" id="IPR050356">
    <property type="entry name" value="SulA_CellDiv_inhibitor"/>
</dbReference>
<dbReference type="InterPro" id="IPR043128">
    <property type="entry name" value="Rev_trsase/Diguanyl_cyclase"/>
</dbReference>
<protein>
    <submittedName>
        <fullName evidence="5">DNA polymerase Y family protein</fullName>
    </submittedName>
    <submittedName>
        <fullName evidence="4">Protein ImuB</fullName>
    </submittedName>
</protein>
<gene>
    <name evidence="4" type="ORF">SAMN05661012_06059</name>
    <name evidence="5" type="ORF">SR876_28970</name>
</gene>
<dbReference type="InterPro" id="IPR001126">
    <property type="entry name" value="UmuC"/>
</dbReference>
<dbReference type="SUPFAM" id="SSF56672">
    <property type="entry name" value="DNA/RNA polymerases"/>
    <property type="match status" value="1"/>
</dbReference>
<dbReference type="EMBL" id="FPIZ01000032">
    <property type="protein sequence ID" value="SFW87358.1"/>
    <property type="molecule type" value="Genomic_DNA"/>
</dbReference>
<comment type="similarity">
    <text evidence="1">Belongs to the DNA polymerase type-Y family.</text>
</comment>
<sequence>MHRRYVSIWFPFLLTDWYERKQPASKRMPLVFVISDHGRLMVSAANEAARKAGVDMGMAATDAKALVPGLLVVDEPAGQNEKLLRGIGEWCIRFSPVVAIDLPDGLLIDASGCAHLWAGEDKYLSEITYKLNAFGYTNRVAIADTAGCAWAIARFSEGQRIVVPGEQLKALLPLPPASLRPEKAVAEKFYKLGFYHISSFIHFPRPMLRRRFGEHLLLRIAQALGQAEEYLLPLKLQKAWEERLPCLEPISTRVGIEIAASTLLEKLCSRLAAQGLGIRQAVLRCYRVDGEQQQVEVGTGLPSDQPGHLFKLLELKIGQIAPGLGIELFLLEARKVEKIKPGQHAFWSDSGLNTSAISELLDRLAGKFGADHIHRFLPQEHYWPERSFERVDDLRAQPTSGWREDITRPVWLLGRPEPIEVMAPIPDYPPILFIYKGRRHQVKKADGPERIEREWWMDEGEHRDYFVVEDEDGKRYWLFRSGYYDGNKKNQWFIHGFFA</sequence>
<dbReference type="Pfam" id="PF00817">
    <property type="entry name" value="IMS"/>
    <property type="match status" value="1"/>
</dbReference>
<reference evidence="5 7" key="2">
    <citation type="submission" date="2023-11" db="EMBL/GenBank/DDBJ databases">
        <title>MicrobeMod: A computational toolkit for identifying prokaryotic methylation and restriction-modification with nanopore sequencing.</title>
        <authorList>
            <person name="Crits-Christoph A."/>
            <person name="Kang S.C."/>
            <person name="Lee H."/>
            <person name="Ostrov N."/>
        </authorList>
    </citation>
    <scope>NUCLEOTIDE SEQUENCE [LARGE SCALE GENOMIC DNA]</scope>
    <source>
        <strain evidence="5 7">ATCC 23090</strain>
    </source>
</reference>
<evidence type="ECO:0000313" key="6">
    <source>
        <dbReference type="Proteomes" id="UP000183788"/>
    </source>
</evidence>
<dbReference type="PANTHER" id="PTHR35369:SF2">
    <property type="entry name" value="BLR3025 PROTEIN"/>
    <property type="match status" value="1"/>
</dbReference>
<feature type="domain" description="UmuC" evidence="3">
    <location>
        <begin position="19"/>
        <end position="151"/>
    </location>
</feature>
<evidence type="ECO:0000313" key="5">
    <source>
        <dbReference type="EMBL" id="WQG88966.1"/>
    </source>
</evidence>
<dbReference type="Gene3D" id="3.30.70.270">
    <property type="match status" value="1"/>
</dbReference>
<evidence type="ECO:0000256" key="1">
    <source>
        <dbReference type="ARBA" id="ARBA00010945"/>
    </source>
</evidence>
<reference evidence="4 6" key="1">
    <citation type="submission" date="2016-11" db="EMBL/GenBank/DDBJ databases">
        <authorList>
            <person name="Jaros S."/>
            <person name="Januszkiewicz K."/>
            <person name="Wedrychowicz H."/>
        </authorList>
    </citation>
    <scope>NUCLEOTIDE SEQUENCE [LARGE SCALE GENOMIC DNA]</scope>
    <source>
        <strain evidence="4 6">DSM 784</strain>
    </source>
</reference>
<dbReference type="RefSeq" id="WP_072365642.1">
    <property type="nucleotide sequence ID" value="NZ_CP139972.1"/>
</dbReference>
<dbReference type="STRING" id="1004.SAMN05661012_06059"/>
<evidence type="ECO:0000313" key="4">
    <source>
        <dbReference type="EMBL" id="SFW87358.1"/>
    </source>
</evidence>
<dbReference type="Proteomes" id="UP001326715">
    <property type="component" value="Chromosome"/>
</dbReference>
<dbReference type="PANTHER" id="PTHR35369">
    <property type="entry name" value="BLR3025 PROTEIN-RELATED"/>
    <property type="match status" value="1"/>
</dbReference>
<dbReference type="GO" id="GO:0006281">
    <property type="term" value="P:DNA repair"/>
    <property type="evidence" value="ECO:0007669"/>
    <property type="project" value="InterPro"/>
</dbReference>
<accession>A0A1K1SSU4</accession>
<dbReference type="OrthoDB" id="625722at2"/>
<dbReference type="AlphaFoldDB" id="A0A1K1SSU4"/>
<keyword evidence="2" id="KW-0227">DNA damage</keyword>
<evidence type="ECO:0000259" key="3">
    <source>
        <dbReference type="Pfam" id="PF00817"/>
    </source>
</evidence>
<dbReference type="CDD" id="cd03468">
    <property type="entry name" value="PolY_like"/>
    <property type="match status" value="1"/>
</dbReference>
<dbReference type="InterPro" id="IPR043502">
    <property type="entry name" value="DNA/RNA_pol_sf"/>
</dbReference>
<dbReference type="EMBL" id="CP140154">
    <property type="protein sequence ID" value="WQG88966.1"/>
    <property type="molecule type" value="Genomic_DNA"/>
</dbReference>
<evidence type="ECO:0000313" key="7">
    <source>
        <dbReference type="Proteomes" id="UP001326715"/>
    </source>
</evidence>
<proteinExistence type="inferred from homology"/>
<evidence type="ECO:0000256" key="2">
    <source>
        <dbReference type="ARBA" id="ARBA00022763"/>
    </source>
</evidence>
<dbReference type="Proteomes" id="UP000183788">
    <property type="component" value="Unassembled WGS sequence"/>
</dbReference>
<dbReference type="Gene3D" id="3.40.1170.60">
    <property type="match status" value="1"/>
</dbReference>
<name>A0A1K1SSU4_9BACT</name>
<keyword evidence="7" id="KW-1185">Reference proteome</keyword>
<organism evidence="4 6">
    <name type="scientific">Chitinophaga sancti</name>
    <dbReference type="NCBI Taxonomy" id="1004"/>
    <lineage>
        <taxon>Bacteria</taxon>
        <taxon>Pseudomonadati</taxon>
        <taxon>Bacteroidota</taxon>
        <taxon>Chitinophagia</taxon>
        <taxon>Chitinophagales</taxon>
        <taxon>Chitinophagaceae</taxon>
        <taxon>Chitinophaga</taxon>
    </lineage>
</organism>